<dbReference type="GO" id="GO:0005216">
    <property type="term" value="F:monoatomic ion channel activity"/>
    <property type="evidence" value="ECO:0007669"/>
    <property type="project" value="InterPro"/>
</dbReference>
<dbReference type="InterPro" id="IPR005821">
    <property type="entry name" value="Ion_trans_dom"/>
</dbReference>
<protein>
    <submittedName>
        <fullName evidence="16">Transient receptor potential channel pyrexia</fullName>
    </submittedName>
</protein>
<evidence type="ECO:0000256" key="5">
    <source>
        <dbReference type="ARBA" id="ARBA00022737"/>
    </source>
</evidence>
<feature type="transmembrane region" description="Helical" evidence="13">
    <location>
        <begin position="483"/>
        <end position="507"/>
    </location>
</feature>
<dbReference type="PANTHER" id="PTHR47143:SF1">
    <property type="entry name" value="ION_TRANS DOMAIN-CONTAINING PROTEIN"/>
    <property type="match status" value="1"/>
</dbReference>
<dbReference type="KEGG" id="apln:108735114"/>
<dbReference type="InterPro" id="IPR052076">
    <property type="entry name" value="TRP_cation_channel"/>
</dbReference>
<evidence type="ECO:0000256" key="6">
    <source>
        <dbReference type="ARBA" id="ARBA00022989"/>
    </source>
</evidence>
<evidence type="ECO:0000256" key="7">
    <source>
        <dbReference type="ARBA" id="ARBA00023043"/>
    </source>
</evidence>
<evidence type="ECO:0000256" key="2">
    <source>
        <dbReference type="ARBA" id="ARBA00022448"/>
    </source>
</evidence>
<keyword evidence="15" id="KW-1185">Reference proteome</keyword>
<keyword evidence="4 13" id="KW-0812">Transmembrane</keyword>
<feature type="repeat" description="ANK" evidence="12">
    <location>
        <begin position="224"/>
        <end position="256"/>
    </location>
</feature>
<evidence type="ECO:0000256" key="1">
    <source>
        <dbReference type="ARBA" id="ARBA00004141"/>
    </source>
</evidence>
<dbReference type="InParanoid" id="A0A1W4WPQ0"/>
<feature type="transmembrane region" description="Helical" evidence="13">
    <location>
        <begin position="590"/>
        <end position="613"/>
    </location>
</feature>
<keyword evidence="2" id="KW-0813">Transport</keyword>
<evidence type="ECO:0000313" key="15">
    <source>
        <dbReference type="Proteomes" id="UP000192223"/>
    </source>
</evidence>
<dbReference type="SUPFAM" id="SSF48403">
    <property type="entry name" value="Ankyrin repeat"/>
    <property type="match status" value="1"/>
</dbReference>
<evidence type="ECO:0000256" key="9">
    <source>
        <dbReference type="ARBA" id="ARBA00023136"/>
    </source>
</evidence>
<evidence type="ECO:0000256" key="13">
    <source>
        <dbReference type="SAM" id="Phobius"/>
    </source>
</evidence>
<feature type="transmembrane region" description="Helical" evidence="13">
    <location>
        <begin position="634"/>
        <end position="655"/>
    </location>
</feature>
<keyword evidence="7 12" id="KW-0040">ANK repeat</keyword>
<dbReference type="GO" id="GO:0034703">
    <property type="term" value="C:cation channel complex"/>
    <property type="evidence" value="ECO:0007669"/>
    <property type="project" value="UniProtKB-ARBA"/>
</dbReference>
<dbReference type="CTD" id="38037"/>
<keyword evidence="6 13" id="KW-1133">Transmembrane helix</keyword>
<dbReference type="Proteomes" id="UP000192223">
    <property type="component" value="Unplaced"/>
</dbReference>
<dbReference type="PROSITE" id="PS50088">
    <property type="entry name" value="ANK_REPEAT"/>
    <property type="match status" value="8"/>
</dbReference>
<dbReference type="STRING" id="224129.A0A1W4WPQ0"/>
<keyword evidence="3" id="KW-0716">Sensory transduction</keyword>
<keyword evidence="16" id="KW-0675">Receptor</keyword>
<reference evidence="16" key="1">
    <citation type="submission" date="2025-08" db="UniProtKB">
        <authorList>
            <consortium name="RefSeq"/>
        </authorList>
    </citation>
    <scope>IDENTIFICATION</scope>
    <source>
        <tissue evidence="16">Entire body</tissue>
    </source>
</reference>
<dbReference type="InterPro" id="IPR002110">
    <property type="entry name" value="Ankyrin_rpt"/>
</dbReference>
<sequence>MAFKVEYPAKMKENFLDVDSIVDIDISSEEEEEPCGSECTSSARNRSLSVQDIWNNEDVINDLEPFQKIEEIEELIDQENVEFLSKLTTKSAKTALLMSAWLGNEKCLKFLLDHHRVPVNCTDNNGRTPLHLASCSGSVECVKRLLDAGAKVTIWDNAHKATPLHCAASRGHLSVLRMLIRHGANVDAGQNIKSPLYYAVRSLAVECVRELLEVGANPNTLQVFTETPLHVAASLGSYEIIKLLIDHGAAVNVQCGSQKTTALHLVAEDGNPELARLLLDAGAHISATNRKLQTPLHLAALSQCVEIVELLLSRGADPNASDANGRTPLHGAIVKISDSCDCVKVLLNAGANVNKPDIFGYTPLHLAALNEYSACVILFLNHGGDVTLRTKGGVSVLTFITRRTPDVIPKYIEKFDSSIKVNDHEIGDVDCELKLDFRVLVPTMGRGETDLLLNFIEVGHREVLQHPLCETFLHLKWKRIRKFFFLGLFYNALSVFLYTAYVIGVFLRDCPFTKDPFSECEVYILTKVCGYVLLFLNVVTMFKEIFQLSHGRIVYVKEWENWLQWATVIAIYLSVSPTNQMNIRKIVTTWQHHVAAIGIFFAWFELMMIVGRFPMFGLYVQMFTTVTINFSKFFFAYSCLLIAFGLSFGVLFANYPSFMNTYWGLLKTIIMMTGELEFEDIFYATTDYPILYPITSHLMFLAFVILVTLVLSNLMVGLAVSDIQGLQKSAGLDRLVRQAELVAHLESLLFSRLLQCLPNKVLAFLYGHALLLKSQYHWALYIRPNDPREERIPKDLVRNIYQLVIEKRDKPKIGKKQVDLDHWKNKFTTRTDGNSSYISRNNKKQSYKRQMQQLLKETQEFCKYLQQRLDVLEDT</sequence>
<keyword evidence="5" id="KW-0677">Repeat</keyword>
<dbReference type="OrthoDB" id="7464126at2759"/>
<evidence type="ECO:0000256" key="11">
    <source>
        <dbReference type="ARBA" id="ARBA00023303"/>
    </source>
</evidence>
<feature type="repeat" description="ANK" evidence="12">
    <location>
        <begin position="359"/>
        <end position="391"/>
    </location>
</feature>
<dbReference type="SMART" id="SM00248">
    <property type="entry name" value="ANK"/>
    <property type="match status" value="9"/>
</dbReference>
<dbReference type="RefSeq" id="XP_018322447.1">
    <property type="nucleotide sequence ID" value="XM_018466945.1"/>
</dbReference>
<dbReference type="Pfam" id="PF12796">
    <property type="entry name" value="Ank_2"/>
    <property type="match status" value="3"/>
</dbReference>
<feature type="transmembrane region" description="Helical" evidence="13">
    <location>
        <begin position="522"/>
        <end position="542"/>
    </location>
</feature>
<keyword evidence="11" id="KW-0407">Ion channel</keyword>
<name>A0A1W4WPQ0_AGRPL</name>
<dbReference type="Pfam" id="PF00520">
    <property type="entry name" value="Ion_trans"/>
    <property type="match status" value="1"/>
</dbReference>
<keyword evidence="10" id="KW-0325">Glycoprotein</keyword>
<keyword evidence="9 13" id="KW-0472">Membrane</keyword>
<feature type="domain" description="Ion transport" evidence="14">
    <location>
        <begin position="490"/>
        <end position="729"/>
    </location>
</feature>
<feature type="repeat" description="ANK" evidence="12">
    <location>
        <begin position="191"/>
        <end position="223"/>
    </location>
</feature>
<evidence type="ECO:0000256" key="4">
    <source>
        <dbReference type="ARBA" id="ARBA00022692"/>
    </source>
</evidence>
<feature type="repeat" description="ANK" evidence="12">
    <location>
        <begin position="125"/>
        <end position="157"/>
    </location>
</feature>
<dbReference type="GeneID" id="108735114"/>
<accession>A0A1W4WPQ0</accession>
<feature type="transmembrane region" description="Helical" evidence="13">
    <location>
        <begin position="698"/>
        <end position="720"/>
    </location>
</feature>
<dbReference type="Pfam" id="PF13857">
    <property type="entry name" value="Ank_5"/>
    <property type="match status" value="1"/>
</dbReference>
<feature type="repeat" description="ANK" evidence="12">
    <location>
        <begin position="291"/>
        <end position="323"/>
    </location>
</feature>
<feature type="repeat" description="ANK" evidence="12">
    <location>
        <begin position="159"/>
        <end position="191"/>
    </location>
</feature>
<dbReference type="PANTHER" id="PTHR47143">
    <property type="entry name" value="TRANSIENT RECEPTOR POTENTIAL CATION CHANNEL PROTEIN PAINLESS"/>
    <property type="match status" value="1"/>
</dbReference>
<feature type="repeat" description="ANK" evidence="12">
    <location>
        <begin position="258"/>
        <end position="290"/>
    </location>
</feature>
<feature type="repeat" description="ANK" evidence="12">
    <location>
        <begin position="324"/>
        <end position="358"/>
    </location>
</feature>
<dbReference type="PROSITE" id="PS50297">
    <property type="entry name" value="ANK_REP_REGION"/>
    <property type="match status" value="7"/>
</dbReference>
<dbReference type="InterPro" id="IPR036770">
    <property type="entry name" value="Ankyrin_rpt-contain_sf"/>
</dbReference>
<organism evidence="15 16">
    <name type="scientific">Agrilus planipennis</name>
    <name type="common">Emerald ash borer</name>
    <name type="synonym">Agrilus marcopoli</name>
    <dbReference type="NCBI Taxonomy" id="224129"/>
    <lineage>
        <taxon>Eukaryota</taxon>
        <taxon>Metazoa</taxon>
        <taxon>Ecdysozoa</taxon>
        <taxon>Arthropoda</taxon>
        <taxon>Hexapoda</taxon>
        <taxon>Insecta</taxon>
        <taxon>Pterygota</taxon>
        <taxon>Neoptera</taxon>
        <taxon>Endopterygota</taxon>
        <taxon>Coleoptera</taxon>
        <taxon>Polyphaga</taxon>
        <taxon>Elateriformia</taxon>
        <taxon>Buprestoidea</taxon>
        <taxon>Buprestidae</taxon>
        <taxon>Agrilinae</taxon>
        <taxon>Agrilus</taxon>
    </lineage>
</organism>
<evidence type="ECO:0000256" key="12">
    <source>
        <dbReference type="PROSITE-ProRule" id="PRU00023"/>
    </source>
</evidence>
<evidence type="ECO:0000256" key="3">
    <source>
        <dbReference type="ARBA" id="ARBA00022606"/>
    </source>
</evidence>
<dbReference type="Gene3D" id="1.25.40.20">
    <property type="entry name" value="Ankyrin repeat-containing domain"/>
    <property type="match status" value="4"/>
</dbReference>
<evidence type="ECO:0000256" key="8">
    <source>
        <dbReference type="ARBA" id="ARBA00023065"/>
    </source>
</evidence>
<keyword evidence="8" id="KW-0406">Ion transport</keyword>
<evidence type="ECO:0000313" key="16">
    <source>
        <dbReference type="RefSeq" id="XP_018322447.1"/>
    </source>
</evidence>
<dbReference type="AlphaFoldDB" id="A0A1W4WPQ0"/>
<comment type="subcellular location">
    <subcellularLocation>
        <location evidence="1">Membrane</location>
        <topology evidence="1">Multi-pass membrane protein</topology>
    </subcellularLocation>
</comment>
<dbReference type="PRINTS" id="PR01415">
    <property type="entry name" value="ANKYRIN"/>
</dbReference>
<gene>
    <name evidence="16" type="primary">LOC108735114</name>
</gene>
<dbReference type="FunCoup" id="A0A1W4WPQ0">
    <property type="interactions" value="1"/>
</dbReference>
<evidence type="ECO:0000256" key="10">
    <source>
        <dbReference type="ARBA" id="ARBA00023180"/>
    </source>
</evidence>
<proteinExistence type="predicted"/>
<evidence type="ECO:0000259" key="14">
    <source>
        <dbReference type="Pfam" id="PF00520"/>
    </source>
</evidence>